<name>A0A9R1C8I8_9BACT</name>
<evidence type="ECO:0000313" key="2">
    <source>
        <dbReference type="Proteomes" id="UP000825483"/>
    </source>
</evidence>
<protein>
    <submittedName>
        <fullName evidence="1">Uncharacterized protein</fullName>
    </submittedName>
</protein>
<reference evidence="1" key="1">
    <citation type="journal article" date="2022" name="Int. J. Syst. Evol. Microbiol.">
        <title>Prevotella lacticifex sp. nov., isolated from the rumen of cows.</title>
        <authorList>
            <person name="Shinkai T."/>
            <person name="Ikeyama N."/>
            <person name="Kumagai M."/>
            <person name="Ohmori H."/>
            <person name="Sakamoto M."/>
            <person name="Ohkuma M."/>
            <person name="Mitsumori M."/>
        </authorList>
    </citation>
    <scope>NUCLEOTIDE SEQUENCE</scope>
    <source>
        <strain evidence="1">R5076</strain>
    </source>
</reference>
<keyword evidence="2" id="KW-1185">Reference proteome</keyword>
<dbReference type="GeneID" id="72468855"/>
<evidence type="ECO:0000313" key="1">
    <source>
        <dbReference type="EMBL" id="GJG57950.1"/>
    </source>
</evidence>
<gene>
    <name evidence="1" type="ORF">PRLR5076_08010</name>
</gene>
<accession>A0A9R1C8I8</accession>
<dbReference type="Proteomes" id="UP000825483">
    <property type="component" value="Unassembled WGS sequence"/>
</dbReference>
<dbReference type="AlphaFoldDB" id="A0A9R1C8I8"/>
<dbReference type="EMBL" id="BPUB01000001">
    <property type="protein sequence ID" value="GJG57950.1"/>
    <property type="molecule type" value="Genomic_DNA"/>
</dbReference>
<organism evidence="1 2">
    <name type="scientific">Prevotella lacticifex</name>
    <dbReference type="NCBI Taxonomy" id="2854755"/>
    <lineage>
        <taxon>Bacteria</taxon>
        <taxon>Pseudomonadati</taxon>
        <taxon>Bacteroidota</taxon>
        <taxon>Bacteroidia</taxon>
        <taxon>Bacteroidales</taxon>
        <taxon>Prevotellaceae</taxon>
        <taxon>Prevotella</taxon>
    </lineage>
</organism>
<proteinExistence type="predicted"/>
<dbReference type="RefSeq" id="WP_223930139.1">
    <property type="nucleotide sequence ID" value="NZ_BPTU01000004.1"/>
</dbReference>
<comment type="caution">
    <text evidence="1">The sequence shown here is derived from an EMBL/GenBank/DDBJ whole genome shotgun (WGS) entry which is preliminary data.</text>
</comment>
<sequence length="256" mass="29583">MKKIFFIAFLLIVFFCDIKVSLAQSESSNKTWAGLSIKEKRNAITKLEGDIAVLQSAIKKQKLDSIKSQLTYCQFDSEMTANKTHFDAIQKKCTWSINKKNSLKQNIESINSELSKIAIYDQYIIDYASDKLFYPWNSSVNSAVTALDSIKSPSLKSKSLQLKSLLQKYESMYNEIINVIKVAQNDKFRTDTDNTVLFKNKVSLMMTHTVYMSGYKSRIPFLDRLINLFYRQLNLHSKGHIADFEFLLHYDSIEKM</sequence>